<comment type="caution">
    <text evidence="16">The sequence shown here is derived from an EMBL/GenBank/DDBJ whole genome shotgun (WGS) entry which is preliminary data.</text>
</comment>
<dbReference type="FunFam" id="3.20.20.80:FF:000045">
    <property type="entry name" value="Glucosidase II alpha subunit"/>
    <property type="match status" value="1"/>
</dbReference>
<dbReference type="CDD" id="cd14752">
    <property type="entry name" value="GH31_N"/>
    <property type="match status" value="1"/>
</dbReference>
<dbReference type="InterPro" id="IPR025887">
    <property type="entry name" value="Glyco_hydro_31_N_dom"/>
</dbReference>
<evidence type="ECO:0000256" key="7">
    <source>
        <dbReference type="ARBA" id="ARBA00023180"/>
    </source>
</evidence>
<sequence>MLRRNRALTPGQSPYRVSPDSVAVSGAEVTARLQDGAAAGAVPLRLTLTALADTTVRLFVVEETPLRPRYSPQYALERPPTADPAGFKVVSQTAERLHLSFGTDGQLVLSYEPFQLEVARAGTTVITVNSAGLFNFEHYRPKPQPKEAAAEAEGGEASDQEQPAADSEQPGQWEENFKTHRDSKPHGPSSVGVDVTFPGSAHVYGIPEHADNFALSDTKSGEPYRLYNLDVFEYEVGNPMALYGSVPVVLSQSATHGAAGVFWHNAAETWVDVRSEPDSGLVSTVTSYLGGSRAQASKHLHWISESGALDVFLMLGPTAADVMRQYKQLTGVTQLPPLFALGYHQCRWNYNDQRDVAEVDSQLDRHDLPFDTIWLDIEHTDGKRYFTWDSHKFPSPEEMIRNVTSRGRKMVTIIDPHIKRDNGYFVHADATANGYYVKDRDGNDFDGWCWPGSSGYLDFFNPAVQEYWASRFQLDNYKGSTLDLYTWNDMNEPSVFNGPEVTMHKDAQHHGGWEHRDLHNEYGMLVPMATARGQVARSGGTLRPFTLTRAAFAGSQRFGAKWTGDNTAQWSHLKHSLPMLLSSSVAGISFIGADIGGFFGDPDPQMLVRWYQASAFQPFMRAHAHIDTRRREPYLFGEETTRLVRAALRQRYRFLPLWYTLFYENELTGMPPMRPLFFSFPGDTSVYGTDDEYLIGEALLVHPQTEQDGRSVSVYFPGADTVWYDVDTAERFVHGTSTVSTPLDKIPVYQRSGTIVPTKERPRRASAHQASDPYTLTVALDAAWTATGTLYTDDGASFSYKDGQHIYRRLSFENNTLKSSAISGSGETAGWVERVVVLGLDKVPKSVTVTSSGREENLDFKYDKDLLRLVIRKPAVNAGADWSIVIA</sequence>
<protein>
    <recommendedName>
        <fullName evidence="9">Glucosidase II subunit alpha</fullName>
    </recommendedName>
</protein>
<dbReference type="EMBL" id="VIIS01000863">
    <property type="protein sequence ID" value="KAF0304232.1"/>
    <property type="molecule type" value="Genomic_DNA"/>
</dbReference>
<reference evidence="16 17" key="1">
    <citation type="submission" date="2019-07" db="EMBL/GenBank/DDBJ databases">
        <title>Draft genome assembly of a fouling barnacle, Amphibalanus amphitrite (Darwin, 1854): The first reference genome for Thecostraca.</title>
        <authorList>
            <person name="Kim W."/>
        </authorList>
    </citation>
    <scope>NUCLEOTIDE SEQUENCE [LARGE SCALE GENOMIC DNA]</scope>
    <source>
        <strain evidence="16">SNU_AA5</strain>
        <tissue evidence="16">Soma without cirri and trophi</tissue>
    </source>
</reference>
<dbReference type="SUPFAM" id="SSF74650">
    <property type="entry name" value="Galactose mutarotase-like"/>
    <property type="match status" value="1"/>
</dbReference>
<evidence type="ECO:0000313" key="17">
    <source>
        <dbReference type="Proteomes" id="UP000440578"/>
    </source>
</evidence>
<evidence type="ECO:0000313" key="15">
    <source>
        <dbReference type="EMBL" id="KAF0304232.1"/>
    </source>
</evidence>
<keyword evidence="8 10" id="KW-0326">Glycosidase</keyword>
<proteinExistence type="inferred from homology"/>
<dbReference type="SUPFAM" id="SSF51011">
    <property type="entry name" value="Glycosyl hydrolase domain"/>
    <property type="match status" value="1"/>
</dbReference>
<dbReference type="InterPro" id="IPR011013">
    <property type="entry name" value="Gal_mutarotase_sf_dom"/>
</dbReference>
<dbReference type="Gene3D" id="3.20.20.80">
    <property type="entry name" value="Glycosidases"/>
    <property type="match status" value="1"/>
</dbReference>
<organism evidence="16 17">
    <name type="scientific">Amphibalanus amphitrite</name>
    <name type="common">Striped barnacle</name>
    <name type="synonym">Balanus amphitrite</name>
    <dbReference type="NCBI Taxonomy" id="1232801"/>
    <lineage>
        <taxon>Eukaryota</taxon>
        <taxon>Metazoa</taxon>
        <taxon>Ecdysozoa</taxon>
        <taxon>Arthropoda</taxon>
        <taxon>Crustacea</taxon>
        <taxon>Multicrustacea</taxon>
        <taxon>Cirripedia</taxon>
        <taxon>Thoracica</taxon>
        <taxon>Thoracicalcarea</taxon>
        <taxon>Balanomorpha</taxon>
        <taxon>Balanoidea</taxon>
        <taxon>Balanidae</taxon>
        <taxon>Amphibalaninae</taxon>
        <taxon>Amphibalanus</taxon>
    </lineage>
</organism>
<keyword evidence="4" id="KW-0732">Signal</keyword>
<dbReference type="Pfam" id="PF01055">
    <property type="entry name" value="Glyco_hydro_31_2nd"/>
    <property type="match status" value="1"/>
</dbReference>
<dbReference type="FunFam" id="2.60.40.1180:FF:000023">
    <property type="entry name" value="neutral alpha-glucosidase AB isoform X2"/>
    <property type="match status" value="1"/>
</dbReference>
<evidence type="ECO:0000259" key="12">
    <source>
        <dbReference type="Pfam" id="PF01055"/>
    </source>
</evidence>
<dbReference type="Gene3D" id="2.60.40.1180">
    <property type="entry name" value="Golgi alpha-mannosidase II"/>
    <property type="match status" value="2"/>
</dbReference>
<feature type="domain" description="Glycosyl hydrolase family 31 C-terminal" evidence="14">
    <location>
        <begin position="669"/>
        <end position="756"/>
    </location>
</feature>
<evidence type="ECO:0000313" key="16">
    <source>
        <dbReference type="EMBL" id="KAF0308158.1"/>
    </source>
</evidence>
<dbReference type="GO" id="GO:0005783">
    <property type="term" value="C:endoplasmic reticulum"/>
    <property type="evidence" value="ECO:0007669"/>
    <property type="project" value="UniProtKB-SubCell"/>
</dbReference>
<keyword evidence="7" id="KW-0325">Glycoprotein</keyword>
<accession>A0A6A4X048</accession>
<comment type="subcellular location">
    <subcellularLocation>
        <location evidence="1">Endoplasmic reticulum</location>
    </subcellularLocation>
</comment>
<dbReference type="InterPro" id="IPR000322">
    <property type="entry name" value="Glyco_hydro_31_TIM"/>
</dbReference>
<dbReference type="GO" id="GO:0090599">
    <property type="term" value="F:alpha-glucosidase activity"/>
    <property type="evidence" value="ECO:0007669"/>
    <property type="project" value="TreeGrafter"/>
</dbReference>
<dbReference type="GO" id="GO:0006491">
    <property type="term" value="P:N-glycan processing"/>
    <property type="evidence" value="ECO:0007669"/>
    <property type="project" value="TreeGrafter"/>
</dbReference>
<dbReference type="SUPFAM" id="SSF51445">
    <property type="entry name" value="(Trans)glycosidases"/>
    <property type="match status" value="1"/>
</dbReference>
<dbReference type="PANTHER" id="PTHR22762">
    <property type="entry name" value="ALPHA-GLUCOSIDASE"/>
    <property type="match status" value="1"/>
</dbReference>
<evidence type="ECO:0000256" key="1">
    <source>
        <dbReference type="ARBA" id="ARBA00004240"/>
    </source>
</evidence>
<comment type="similarity">
    <text evidence="3 10">Belongs to the glycosyl hydrolase 31 family.</text>
</comment>
<evidence type="ECO:0000256" key="10">
    <source>
        <dbReference type="RuleBase" id="RU361185"/>
    </source>
</evidence>
<keyword evidence="5 10" id="KW-0378">Hydrolase</keyword>
<evidence type="ECO:0000259" key="14">
    <source>
        <dbReference type="Pfam" id="PF21365"/>
    </source>
</evidence>
<dbReference type="Pfam" id="PF21365">
    <property type="entry name" value="Glyco_hydro_31_3rd"/>
    <property type="match status" value="1"/>
</dbReference>
<dbReference type="GO" id="GO:0005975">
    <property type="term" value="P:carbohydrate metabolic process"/>
    <property type="evidence" value="ECO:0007669"/>
    <property type="project" value="InterPro"/>
</dbReference>
<evidence type="ECO:0000256" key="5">
    <source>
        <dbReference type="ARBA" id="ARBA00022801"/>
    </source>
</evidence>
<dbReference type="PANTHER" id="PTHR22762:SF54">
    <property type="entry name" value="BCDNA.GH04962"/>
    <property type="match status" value="1"/>
</dbReference>
<dbReference type="CDD" id="cd06603">
    <property type="entry name" value="GH31_GANC_GANAB_alpha"/>
    <property type="match status" value="1"/>
</dbReference>
<name>A0A6A4X048_AMPAM</name>
<evidence type="ECO:0000256" key="8">
    <source>
        <dbReference type="ARBA" id="ARBA00023295"/>
    </source>
</evidence>
<dbReference type="Pfam" id="PF13802">
    <property type="entry name" value="Gal_mutarotas_2"/>
    <property type="match status" value="1"/>
</dbReference>
<dbReference type="Proteomes" id="UP000440578">
    <property type="component" value="Unassembled WGS sequence"/>
</dbReference>
<keyword evidence="6" id="KW-0256">Endoplasmic reticulum</keyword>
<feature type="region of interest" description="Disordered" evidence="11">
    <location>
        <begin position="138"/>
        <end position="171"/>
    </location>
</feature>
<feature type="domain" description="Glycoside hydrolase family 31 N-terminal" evidence="13">
    <location>
        <begin position="46"/>
        <end position="272"/>
    </location>
</feature>
<dbReference type="OrthoDB" id="3237269at2759"/>
<feature type="compositionally biased region" description="Basic and acidic residues" evidence="11">
    <location>
        <begin position="138"/>
        <end position="149"/>
    </location>
</feature>
<evidence type="ECO:0000256" key="11">
    <source>
        <dbReference type="SAM" id="MobiDB-lite"/>
    </source>
</evidence>
<comment type="pathway">
    <text evidence="2">Glycan metabolism; N-glycan metabolism.</text>
</comment>
<evidence type="ECO:0000256" key="4">
    <source>
        <dbReference type="ARBA" id="ARBA00022729"/>
    </source>
</evidence>
<evidence type="ECO:0000256" key="6">
    <source>
        <dbReference type="ARBA" id="ARBA00022824"/>
    </source>
</evidence>
<evidence type="ECO:0000256" key="2">
    <source>
        <dbReference type="ARBA" id="ARBA00004833"/>
    </source>
</evidence>
<dbReference type="InterPro" id="IPR048395">
    <property type="entry name" value="Glyco_hydro_31_C"/>
</dbReference>
<evidence type="ECO:0000256" key="3">
    <source>
        <dbReference type="ARBA" id="ARBA00007806"/>
    </source>
</evidence>
<feature type="domain" description="Glycoside hydrolase family 31 TIM barrel" evidence="12">
    <location>
        <begin position="334"/>
        <end position="661"/>
    </location>
</feature>
<dbReference type="InterPro" id="IPR017853">
    <property type="entry name" value="GH"/>
</dbReference>
<dbReference type="InterPro" id="IPR013780">
    <property type="entry name" value="Glyco_hydro_b"/>
</dbReference>
<dbReference type="AlphaFoldDB" id="A0A6A4X048"/>
<dbReference type="EMBL" id="VIIS01000509">
    <property type="protein sequence ID" value="KAF0308158.1"/>
    <property type="molecule type" value="Genomic_DNA"/>
</dbReference>
<dbReference type="GO" id="GO:0030246">
    <property type="term" value="F:carbohydrate binding"/>
    <property type="evidence" value="ECO:0007669"/>
    <property type="project" value="InterPro"/>
</dbReference>
<evidence type="ECO:0000256" key="9">
    <source>
        <dbReference type="ARBA" id="ARBA00042895"/>
    </source>
</evidence>
<dbReference type="Gene3D" id="2.60.40.1760">
    <property type="entry name" value="glycosyl hydrolase (family 31)"/>
    <property type="match status" value="1"/>
</dbReference>
<gene>
    <name evidence="16" type="primary">GANAB_0</name>
    <name evidence="15" type="synonym">GANAB_1</name>
    <name evidence="16" type="ORF">FJT64_020574</name>
    <name evidence="15" type="ORF">FJT64_023929</name>
</gene>
<evidence type="ECO:0000259" key="13">
    <source>
        <dbReference type="Pfam" id="PF13802"/>
    </source>
</evidence>
<keyword evidence="17" id="KW-1185">Reference proteome</keyword>